<proteinExistence type="predicted"/>
<feature type="transmembrane region" description="Helical" evidence="1">
    <location>
        <begin position="47"/>
        <end position="66"/>
    </location>
</feature>
<keyword evidence="1" id="KW-0812">Transmembrane</keyword>
<name>A0A1H3M886_9RHOB</name>
<dbReference type="Proteomes" id="UP000199286">
    <property type="component" value="Unassembled WGS sequence"/>
</dbReference>
<keyword evidence="1" id="KW-0472">Membrane</keyword>
<evidence type="ECO:0000313" key="3">
    <source>
        <dbReference type="Proteomes" id="UP000199286"/>
    </source>
</evidence>
<evidence type="ECO:0000313" key="2">
    <source>
        <dbReference type="EMBL" id="SDY72930.1"/>
    </source>
</evidence>
<dbReference type="STRING" id="321339.SAMN05444340_11622"/>
<dbReference type="AlphaFoldDB" id="A0A1H3M886"/>
<dbReference type="EMBL" id="FNPF01000016">
    <property type="protein sequence ID" value="SDY72930.1"/>
    <property type="molecule type" value="Genomic_DNA"/>
</dbReference>
<keyword evidence="1" id="KW-1133">Transmembrane helix</keyword>
<sequence length="181" mass="19627">MTQRRQSMRPALRPEATALLRRWRETLIGGAVIALGLYWVVFSFGLMVWIGWIVATAGVALAVAGIQRARFRAAEDGPGVVRVLEGRIAYMGPLDGGTADLETLRALRLDPTGLPAHWILDRPDQPPLAIPVTAQGADALFDAFASLPGMRTEHMLRSLNAPGGASVIVWRASDATQKRLH</sequence>
<dbReference type="RefSeq" id="WP_245710916.1">
    <property type="nucleotide sequence ID" value="NZ_FNPF01000016.1"/>
</dbReference>
<keyword evidence="3" id="KW-1185">Reference proteome</keyword>
<organism evidence="2 3">
    <name type="scientific">Citreimonas salinaria</name>
    <dbReference type="NCBI Taxonomy" id="321339"/>
    <lineage>
        <taxon>Bacteria</taxon>
        <taxon>Pseudomonadati</taxon>
        <taxon>Pseudomonadota</taxon>
        <taxon>Alphaproteobacteria</taxon>
        <taxon>Rhodobacterales</taxon>
        <taxon>Roseobacteraceae</taxon>
        <taxon>Citreimonas</taxon>
    </lineage>
</organism>
<reference evidence="2 3" key="1">
    <citation type="submission" date="2016-10" db="EMBL/GenBank/DDBJ databases">
        <authorList>
            <person name="de Groot N.N."/>
        </authorList>
    </citation>
    <scope>NUCLEOTIDE SEQUENCE [LARGE SCALE GENOMIC DNA]</scope>
    <source>
        <strain evidence="2 3">DSM 26880</strain>
    </source>
</reference>
<evidence type="ECO:0000256" key="1">
    <source>
        <dbReference type="SAM" id="Phobius"/>
    </source>
</evidence>
<protein>
    <submittedName>
        <fullName evidence="2">Uncharacterized protein</fullName>
    </submittedName>
</protein>
<accession>A0A1H3M886</accession>
<feature type="transmembrane region" description="Helical" evidence="1">
    <location>
        <begin position="23"/>
        <end position="41"/>
    </location>
</feature>
<gene>
    <name evidence="2" type="ORF">SAMN05444340_11622</name>
</gene>